<dbReference type="InterPro" id="IPR007523">
    <property type="entry name" value="NDUFAF3/AAMDC"/>
</dbReference>
<dbReference type="Proteomes" id="UP001597106">
    <property type="component" value="Unassembled WGS sequence"/>
</dbReference>
<dbReference type="RefSeq" id="WP_379075896.1">
    <property type="nucleotide sequence ID" value="NZ_JBHTJW010000002.1"/>
</dbReference>
<protein>
    <submittedName>
        <fullName evidence="1">Mth938-like domain-containing protein</fullName>
    </submittedName>
</protein>
<dbReference type="SUPFAM" id="SSF64076">
    <property type="entry name" value="MTH938-like"/>
    <property type="match status" value="1"/>
</dbReference>
<name>A0ABW3GMT0_9PROT</name>
<organism evidence="1 2">
    <name type="scientific">Methylophilus glucosoxydans</name>
    <dbReference type="NCBI Taxonomy" id="752553"/>
    <lineage>
        <taxon>Bacteria</taxon>
        <taxon>Pseudomonadati</taxon>
        <taxon>Pseudomonadota</taxon>
        <taxon>Betaproteobacteria</taxon>
        <taxon>Nitrosomonadales</taxon>
        <taxon>Methylophilaceae</taxon>
        <taxon>Methylophilus</taxon>
    </lineage>
</organism>
<keyword evidence="2" id="KW-1185">Reference proteome</keyword>
<evidence type="ECO:0000313" key="1">
    <source>
        <dbReference type="EMBL" id="MFD0929954.1"/>
    </source>
</evidence>
<accession>A0ABW3GMT0</accession>
<gene>
    <name evidence="1" type="ORF">ACFQ1T_09205</name>
</gene>
<dbReference type="Pfam" id="PF04430">
    <property type="entry name" value="DUF498"/>
    <property type="match status" value="1"/>
</dbReference>
<dbReference type="InterPro" id="IPR036748">
    <property type="entry name" value="MTH938-like_sf"/>
</dbReference>
<evidence type="ECO:0000313" key="2">
    <source>
        <dbReference type="Proteomes" id="UP001597106"/>
    </source>
</evidence>
<proteinExistence type="predicted"/>
<sequence length="130" mass="14654">MKLHLHTGEQQYQIHGVDSDAVTINQQRYPQPVIVSDQALRTDWFHGPWEKLDAQALSVILEFKPEVVLLGTGDKQRFIHPKHLQPFLSELIAVECMTTAAACRTFNILSAENRKVVAALLLEKHLSDAS</sequence>
<reference evidence="2" key="1">
    <citation type="journal article" date="2019" name="Int. J. Syst. Evol. Microbiol.">
        <title>The Global Catalogue of Microorganisms (GCM) 10K type strain sequencing project: providing services to taxonomists for standard genome sequencing and annotation.</title>
        <authorList>
            <consortium name="The Broad Institute Genomics Platform"/>
            <consortium name="The Broad Institute Genome Sequencing Center for Infectious Disease"/>
            <person name="Wu L."/>
            <person name="Ma J."/>
        </authorList>
    </citation>
    <scope>NUCLEOTIDE SEQUENCE [LARGE SCALE GENOMIC DNA]</scope>
    <source>
        <strain evidence="2">CCUG 59685</strain>
    </source>
</reference>
<dbReference type="Gene3D" id="3.40.1230.10">
    <property type="entry name" value="MTH938-like"/>
    <property type="match status" value="1"/>
</dbReference>
<dbReference type="PANTHER" id="PTHR21192">
    <property type="entry name" value="NUCLEAR PROTEIN E3-3"/>
    <property type="match status" value="1"/>
</dbReference>
<dbReference type="EMBL" id="JBHTJW010000002">
    <property type="protein sequence ID" value="MFD0929954.1"/>
    <property type="molecule type" value="Genomic_DNA"/>
</dbReference>
<comment type="caution">
    <text evidence="1">The sequence shown here is derived from an EMBL/GenBank/DDBJ whole genome shotgun (WGS) entry which is preliminary data.</text>
</comment>
<dbReference type="PANTHER" id="PTHR21192:SF2">
    <property type="entry name" value="NADH DEHYDROGENASE [UBIQUINONE] 1 ALPHA SUBCOMPLEX ASSEMBLY FACTOR 3"/>
    <property type="match status" value="1"/>
</dbReference>